<dbReference type="SMART" id="SM00869">
    <property type="entry name" value="Autotransporter"/>
    <property type="match status" value="1"/>
</dbReference>
<evidence type="ECO:0000313" key="3">
    <source>
        <dbReference type="EMBL" id="ODN43671.1"/>
    </source>
</evidence>
<dbReference type="InterPro" id="IPR036709">
    <property type="entry name" value="Autotransporte_beta_dom_sf"/>
</dbReference>
<feature type="domain" description="Autotransporter" evidence="2">
    <location>
        <begin position="1117"/>
        <end position="1404"/>
    </location>
</feature>
<dbReference type="RefSeq" id="WP_069313468.1">
    <property type="nucleotide sequence ID" value="NZ_MDTU01000001.1"/>
</dbReference>
<organism evidence="3 4">
    <name type="scientific">Piscirickettsia litoralis</name>
    <dbReference type="NCBI Taxonomy" id="1891921"/>
    <lineage>
        <taxon>Bacteria</taxon>
        <taxon>Pseudomonadati</taxon>
        <taxon>Pseudomonadota</taxon>
        <taxon>Gammaproteobacteria</taxon>
        <taxon>Thiotrichales</taxon>
        <taxon>Piscirickettsiaceae</taxon>
        <taxon>Piscirickettsia</taxon>
    </lineage>
</organism>
<sequence length="1404" mass="140521">MAKSKTKLPPSPFQQSVLFASLAVALGGFGVNTHAAASTIVGGAAITAGTNMTQTNATTATATADDATASTTAATTNVTITTDDQSTILNVSDTTALTGTILVADTPASTKTSTINLTVGDNAGAIDLVTHSDTTGVTTINISAAQTASTTNQIIDSSSATGAVTVNLTAGGSAITAGNASAVKAIGADVTLSLASGTTLDSSALGTTGVVTNTTGSIDVVNSGTIDTTAGSIALLTTGAGSGGATVTGGNIKINNAGGFIYGSTNVVATGQADNAAGVGIAGTLTITNNTETAGVLVSQVTGGDGGGNSTGAASNGGAVTIDANSGAIGSISSTATGGSDGGSANDGGSAVGGAITIVSNSASGLTGSITSTAAAAANGAGNGSSGSATGGDIIIVSNAGSITGAITSTTGVATDGETLTAGDVIVSSNTGTISSIDTNSGSGIDGKMVVTNSGTVTNTLTASSVNSADSLTMKGTSLVGGNITGMDSIVVDGGAVATFNGTIVSGGGNDDNITVGSASSGGTVTFNGAIGVSVTGGDSDDKVTLSANHSTIGKTINGGSGNNTLVLNALDRTDVNAPTLKNFSKLEIAGAGTKLAADIVAADDPNGMNITHFTVNTGATGFDSNNKIVDATNVTLKGTLGSALTLGESDQTVILEDSGTLTETIDGGSGQDTLTSRGTSGISNISNFDSLTIESGTLTFNGNAILTGSKKLTLSAGSTLETTKAKTINSTENLFNGTLKGDLTFAAGTNATITVGAGFNTNAANDLIDGESTTDNDILIVNGTVTFVTSGNNQTPQLGAINNIETMITNDSVILSGSVSNVSTFTNHGTLRLTNGSGDYSLDKLENIGTLDISSNGNNPTIKSLSGNGDIYFNGAAEANSPTLTITEDYTHQGDLKVIADATTPNNIVATLTATNSYVQPSGKIIIEALPANQAALDQTTLTLIGDRINLAGAKIIVGKSAAVNTEKFADGETIAIIDASKVNIFTNGSLKQTAFLPFTSLTQNKVTTIIASGASKTVDQVVADRFIAFANQNLDHYSSATTGLTHSNILSNATLTMTQNELDNFMFQVTPDVSGSNTHTVINGLNTFAGANGVLQRRISRLRTHPHVTGVSSGSKVIRHGVWGEFFGGKIDDKGHDEVFGYNANTYGVAFGADSLVGENMAIGFALAYAQSAVDTNVRLQSSNINSYLASLYTGINVDRFFINGNITFGVNEYNYTNQLTGDNAIAQTLAAKYNGNVLSANVATGYNLPLSQELSVTAISSFSYTYVDAEEYTETSSITVGSAAQTINQKPVHAIPAGAGLRLAYHLPLETGSIIPSFQLMAYHQTNTGVDYQTSLAGAVGNPSASGVLIEGVKGARNILSAQLGLKMKFSENWLASASAQYDWGSNSSMHSGSIKARYRF</sequence>
<feature type="chain" id="PRO_5046483118" description="Autotransporter domain-containing protein" evidence="1">
    <location>
        <begin position="36"/>
        <end position="1404"/>
    </location>
</feature>
<protein>
    <recommendedName>
        <fullName evidence="2">Autotransporter domain-containing protein</fullName>
    </recommendedName>
</protein>
<dbReference type="SUPFAM" id="SSF103515">
    <property type="entry name" value="Autotransporter"/>
    <property type="match status" value="1"/>
</dbReference>
<accession>A0ABX3A7J1</accession>
<dbReference type="Proteomes" id="UP000094329">
    <property type="component" value="Unassembled WGS sequence"/>
</dbReference>
<comment type="caution">
    <text evidence="3">The sequence shown here is derived from an EMBL/GenBank/DDBJ whole genome shotgun (WGS) entry which is preliminary data.</text>
</comment>
<proteinExistence type="predicted"/>
<feature type="signal peptide" evidence="1">
    <location>
        <begin position="1"/>
        <end position="35"/>
    </location>
</feature>
<reference evidence="3 4" key="1">
    <citation type="submission" date="2016-08" db="EMBL/GenBank/DDBJ databases">
        <title>Draft genome sequence of Candidatus Piscirickettsia litoralis, from seawater.</title>
        <authorList>
            <person name="Wan X."/>
            <person name="Lee A.J."/>
            <person name="Hou S."/>
            <person name="Donachie S.P."/>
        </authorList>
    </citation>
    <scope>NUCLEOTIDE SEQUENCE [LARGE SCALE GENOMIC DNA]</scope>
    <source>
        <strain evidence="3 4">Y2</strain>
    </source>
</reference>
<dbReference type="EMBL" id="MDTU01000001">
    <property type="protein sequence ID" value="ODN43671.1"/>
    <property type="molecule type" value="Genomic_DNA"/>
</dbReference>
<gene>
    <name evidence="3" type="ORF">BGC07_13125</name>
</gene>
<evidence type="ECO:0000313" key="4">
    <source>
        <dbReference type="Proteomes" id="UP000094329"/>
    </source>
</evidence>
<keyword evidence="4" id="KW-1185">Reference proteome</keyword>
<dbReference type="InterPro" id="IPR005546">
    <property type="entry name" value="Autotransporte_beta"/>
</dbReference>
<evidence type="ECO:0000256" key="1">
    <source>
        <dbReference type="SAM" id="SignalP"/>
    </source>
</evidence>
<dbReference type="Gene3D" id="2.40.128.130">
    <property type="entry name" value="Autotransporter beta-domain"/>
    <property type="match status" value="1"/>
</dbReference>
<name>A0ABX3A7J1_9GAMM</name>
<keyword evidence="1" id="KW-0732">Signal</keyword>
<dbReference type="Pfam" id="PF03797">
    <property type="entry name" value="Autotransporter"/>
    <property type="match status" value="1"/>
</dbReference>
<evidence type="ECO:0000259" key="2">
    <source>
        <dbReference type="PROSITE" id="PS51208"/>
    </source>
</evidence>
<dbReference type="PROSITE" id="PS51208">
    <property type="entry name" value="AUTOTRANSPORTER"/>
    <property type="match status" value="1"/>
</dbReference>